<organism evidence="2 3">
    <name type="scientific">Puccinia graminis f. sp. tritici</name>
    <dbReference type="NCBI Taxonomy" id="56615"/>
    <lineage>
        <taxon>Eukaryota</taxon>
        <taxon>Fungi</taxon>
        <taxon>Dikarya</taxon>
        <taxon>Basidiomycota</taxon>
        <taxon>Pucciniomycotina</taxon>
        <taxon>Pucciniomycetes</taxon>
        <taxon>Pucciniales</taxon>
        <taxon>Pucciniaceae</taxon>
        <taxon>Puccinia</taxon>
    </lineage>
</organism>
<dbReference type="Proteomes" id="UP000325313">
    <property type="component" value="Unassembled WGS sequence"/>
</dbReference>
<evidence type="ECO:0000256" key="1">
    <source>
        <dbReference type="SAM" id="MobiDB-lite"/>
    </source>
</evidence>
<name>A0A5B0NVG9_PUCGR</name>
<feature type="region of interest" description="Disordered" evidence="1">
    <location>
        <begin position="149"/>
        <end position="190"/>
    </location>
</feature>
<feature type="compositionally biased region" description="Polar residues" evidence="1">
    <location>
        <begin position="167"/>
        <end position="190"/>
    </location>
</feature>
<accession>A0A5B0NVG9</accession>
<protein>
    <submittedName>
        <fullName evidence="2">Uncharacterized protein</fullName>
    </submittedName>
</protein>
<proteinExistence type="predicted"/>
<sequence length="190" mass="21146">MSYPLVMDIPDAVGWKDERAGAKQGSCRNHFGRLPTRDRPSKVSIISKNSEPMFYRIVTCSFVLMFTCRAVDNFSGPSLRDIDDGTAGSLMPEATNSLNSPYHLAVGTSTNEVECHLNEKGSRVDLMFSAPPNYLEKQKQGYNSRETIEPKLNKGNYHGRDPIATFEMTSKSSNKFQKSSDYAKSKSSTV</sequence>
<gene>
    <name evidence="2" type="ORF">PGTUg99_007101</name>
</gene>
<evidence type="ECO:0000313" key="3">
    <source>
        <dbReference type="Proteomes" id="UP000325313"/>
    </source>
</evidence>
<reference evidence="2 3" key="1">
    <citation type="submission" date="2019-05" db="EMBL/GenBank/DDBJ databases">
        <title>Emergence of the Ug99 lineage of the wheat stem rust pathogen through somatic hybridization.</title>
        <authorList>
            <person name="Li F."/>
            <person name="Upadhyaya N.M."/>
            <person name="Sperschneider J."/>
            <person name="Matny O."/>
            <person name="Nguyen-Phuc H."/>
            <person name="Mago R."/>
            <person name="Raley C."/>
            <person name="Miller M.E."/>
            <person name="Silverstein K.A.T."/>
            <person name="Henningsen E."/>
            <person name="Hirsch C.D."/>
            <person name="Visser B."/>
            <person name="Pretorius Z.A."/>
            <person name="Steffenson B.J."/>
            <person name="Schwessinger B."/>
            <person name="Dodds P.N."/>
            <person name="Figueroa M."/>
        </authorList>
    </citation>
    <scope>NUCLEOTIDE SEQUENCE [LARGE SCALE GENOMIC DNA]</scope>
    <source>
        <strain evidence="2 3">Ug99</strain>
    </source>
</reference>
<comment type="caution">
    <text evidence="2">The sequence shown here is derived from an EMBL/GenBank/DDBJ whole genome shotgun (WGS) entry which is preliminary data.</text>
</comment>
<evidence type="ECO:0000313" key="2">
    <source>
        <dbReference type="EMBL" id="KAA1091838.1"/>
    </source>
</evidence>
<dbReference type="AlphaFoldDB" id="A0A5B0NVG9"/>
<dbReference type="EMBL" id="VDEP01000381">
    <property type="protein sequence ID" value="KAA1091838.1"/>
    <property type="molecule type" value="Genomic_DNA"/>
</dbReference>